<accession>A0ABT3PK05</accession>
<dbReference type="PROSITE" id="PS51819">
    <property type="entry name" value="VOC"/>
    <property type="match status" value="1"/>
</dbReference>
<name>A0ABT3PK05_9BACT</name>
<dbReference type="InterPro" id="IPR029068">
    <property type="entry name" value="Glyas_Bleomycin-R_OHBP_Dase"/>
</dbReference>
<dbReference type="InterPro" id="IPR037523">
    <property type="entry name" value="VOC_core"/>
</dbReference>
<comment type="caution">
    <text evidence="2">The sequence shown here is derived from an EMBL/GenBank/DDBJ whole genome shotgun (WGS) entry which is preliminary data.</text>
</comment>
<proteinExistence type="predicted"/>
<evidence type="ECO:0000259" key="1">
    <source>
        <dbReference type="PROSITE" id="PS51819"/>
    </source>
</evidence>
<evidence type="ECO:0000313" key="3">
    <source>
        <dbReference type="Proteomes" id="UP001207918"/>
    </source>
</evidence>
<dbReference type="PANTHER" id="PTHR36113">
    <property type="entry name" value="LYASE, PUTATIVE-RELATED-RELATED"/>
    <property type="match status" value="1"/>
</dbReference>
<keyword evidence="3" id="KW-1185">Reference proteome</keyword>
<dbReference type="Pfam" id="PF00903">
    <property type="entry name" value="Glyoxalase"/>
    <property type="match status" value="1"/>
</dbReference>
<dbReference type="RefSeq" id="WP_265764168.1">
    <property type="nucleotide sequence ID" value="NZ_JAGGJA010000001.1"/>
</dbReference>
<sequence length="129" mass="15175">MNITQIKETSLYVQNLERTETFYKEKLGFKMIAKEEGRHVFFKVGSSVLLCFLSGATQQDDKLPPHHGEGNLHIAFEVPQSEYKAMKEQVQCWGITIEHEQHWFEDYYSFYFRDPDGHALEIVPQGMWD</sequence>
<feature type="domain" description="VOC" evidence="1">
    <location>
        <begin position="5"/>
        <end position="125"/>
    </location>
</feature>
<dbReference type="PANTHER" id="PTHR36113:SF1">
    <property type="entry name" value="GLYOXALASE_BLEOMYCIN RESISTANCE PROTEIN_DIOXYGENASE"/>
    <property type="match status" value="1"/>
</dbReference>
<protein>
    <submittedName>
        <fullName evidence="2">VOC family protein</fullName>
    </submittedName>
</protein>
<evidence type="ECO:0000313" key="2">
    <source>
        <dbReference type="EMBL" id="MCW9705504.1"/>
    </source>
</evidence>
<dbReference type="InterPro" id="IPR051332">
    <property type="entry name" value="Fosfomycin_Res_Enzymes"/>
</dbReference>
<dbReference type="SUPFAM" id="SSF54593">
    <property type="entry name" value="Glyoxalase/Bleomycin resistance protein/Dihydroxybiphenyl dioxygenase"/>
    <property type="match status" value="1"/>
</dbReference>
<gene>
    <name evidence="2" type="ORF">J6I44_01495</name>
</gene>
<organism evidence="2 3">
    <name type="scientific">Fodinibius salsisoli</name>
    <dbReference type="NCBI Taxonomy" id="2820877"/>
    <lineage>
        <taxon>Bacteria</taxon>
        <taxon>Pseudomonadati</taxon>
        <taxon>Balneolota</taxon>
        <taxon>Balneolia</taxon>
        <taxon>Balneolales</taxon>
        <taxon>Balneolaceae</taxon>
        <taxon>Fodinibius</taxon>
    </lineage>
</organism>
<dbReference type="InterPro" id="IPR004360">
    <property type="entry name" value="Glyas_Fos-R_dOase_dom"/>
</dbReference>
<dbReference type="Proteomes" id="UP001207918">
    <property type="component" value="Unassembled WGS sequence"/>
</dbReference>
<dbReference type="Gene3D" id="3.10.180.10">
    <property type="entry name" value="2,3-Dihydroxybiphenyl 1,2-Dioxygenase, domain 1"/>
    <property type="match status" value="1"/>
</dbReference>
<dbReference type="EMBL" id="JAGGJA010000001">
    <property type="protein sequence ID" value="MCW9705504.1"/>
    <property type="molecule type" value="Genomic_DNA"/>
</dbReference>
<reference evidence="2 3" key="1">
    <citation type="submission" date="2021-03" db="EMBL/GenBank/DDBJ databases">
        <title>Aliifodinibius sp. nov., a new bacterium isolated from saline soil.</title>
        <authorList>
            <person name="Galisteo C."/>
            <person name="De La Haba R."/>
            <person name="Sanchez-Porro C."/>
            <person name="Ventosa A."/>
        </authorList>
    </citation>
    <scope>NUCLEOTIDE SEQUENCE [LARGE SCALE GENOMIC DNA]</scope>
    <source>
        <strain evidence="2 3">1BSP15-2V2</strain>
    </source>
</reference>